<comment type="catalytic activity">
    <reaction evidence="9">
        <text>Typically cleaves a -Gly-|-Phe- bond to release an N-terminal, basic peptide of 5-8 residues from type IV prepilin, and then N-methylates the new N-terminal amino group, the methyl donor being S-adenosyl-L-methionine.</text>
        <dbReference type="EC" id="3.4.23.43"/>
    </reaction>
</comment>
<dbReference type="GO" id="GO:0005886">
    <property type="term" value="C:plasma membrane"/>
    <property type="evidence" value="ECO:0007669"/>
    <property type="project" value="UniProtKB-SubCell"/>
</dbReference>
<organism evidence="13 14">
    <name type="scientific">Brytella acorum</name>
    <dbReference type="NCBI Taxonomy" id="2959299"/>
    <lineage>
        <taxon>Bacteria</taxon>
        <taxon>Pseudomonadati</taxon>
        <taxon>Pseudomonadota</taxon>
        <taxon>Alphaproteobacteria</taxon>
        <taxon>Acetobacterales</taxon>
        <taxon>Acetobacteraceae</taxon>
        <taxon>Brytella</taxon>
    </lineage>
</organism>
<feature type="transmembrane region" description="Helical" evidence="10">
    <location>
        <begin position="205"/>
        <end position="223"/>
    </location>
</feature>
<dbReference type="PANTHER" id="PTHR30487:SF0">
    <property type="entry name" value="PREPILIN LEADER PEPTIDASE_N-METHYLTRANSFERASE-RELATED"/>
    <property type="match status" value="1"/>
</dbReference>
<evidence type="ECO:0000256" key="5">
    <source>
        <dbReference type="ARBA" id="ARBA00022692"/>
    </source>
</evidence>
<evidence type="ECO:0000313" key="14">
    <source>
        <dbReference type="Proteomes" id="UP001176960"/>
    </source>
</evidence>
<dbReference type="Pfam" id="PF06750">
    <property type="entry name" value="A24_N_bact"/>
    <property type="match status" value="1"/>
</dbReference>
<comment type="caution">
    <text evidence="13">The sequence shown here is derived from an EMBL/GenBank/DDBJ whole genome shotgun (WGS) entry which is preliminary data.</text>
</comment>
<dbReference type="EC" id="3.4.23.43" evidence="9"/>
<evidence type="ECO:0000256" key="2">
    <source>
        <dbReference type="ARBA" id="ARBA00005801"/>
    </source>
</evidence>
<comment type="subcellular location">
    <subcellularLocation>
        <location evidence="1">Cell inner membrane</location>
        <topology evidence="1">Multi-pass membrane protein</topology>
    </subcellularLocation>
    <subcellularLocation>
        <location evidence="9">Cell membrane</location>
        <topology evidence="9">Multi-pass membrane protein</topology>
    </subcellularLocation>
</comment>
<keyword evidence="9" id="KW-0378">Hydrolase</keyword>
<evidence type="ECO:0000256" key="10">
    <source>
        <dbReference type="SAM" id="Phobius"/>
    </source>
</evidence>
<feature type="transmembrane region" description="Helical" evidence="10">
    <location>
        <begin position="130"/>
        <end position="148"/>
    </location>
</feature>
<dbReference type="Gene3D" id="1.20.120.1220">
    <property type="match status" value="1"/>
</dbReference>
<proteinExistence type="inferred from homology"/>
<feature type="domain" description="Prepilin peptidase A24 N-terminal" evidence="12">
    <location>
        <begin position="21"/>
        <end position="98"/>
    </location>
</feature>
<accession>A0AA35UZT7</accession>
<dbReference type="GO" id="GO:0006465">
    <property type="term" value="P:signal peptide processing"/>
    <property type="evidence" value="ECO:0007669"/>
    <property type="project" value="TreeGrafter"/>
</dbReference>
<dbReference type="InterPro" id="IPR000045">
    <property type="entry name" value="Prepilin_IV_endopep_pep"/>
</dbReference>
<keyword evidence="6 10" id="KW-1133">Transmembrane helix</keyword>
<dbReference type="InterPro" id="IPR050882">
    <property type="entry name" value="Prepilin_peptidase/N-MTase"/>
</dbReference>
<evidence type="ECO:0000256" key="1">
    <source>
        <dbReference type="ARBA" id="ARBA00004429"/>
    </source>
</evidence>
<keyword evidence="7 10" id="KW-0472">Membrane</keyword>
<keyword evidence="9" id="KW-0645">Protease</keyword>
<evidence type="ECO:0000256" key="8">
    <source>
        <dbReference type="RuleBase" id="RU003793"/>
    </source>
</evidence>
<keyword evidence="14" id="KW-1185">Reference proteome</keyword>
<keyword evidence="4" id="KW-0997">Cell inner membrane</keyword>
<comment type="similarity">
    <text evidence="2 8">Belongs to the peptidase A24 family.</text>
</comment>
<gene>
    <name evidence="13" type="ORF">LMG32879_000904</name>
</gene>
<keyword evidence="9" id="KW-0808">Transferase</keyword>
<evidence type="ECO:0000259" key="12">
    <source>
        <dbReference type="Pfam" id="PF06750"/>
    </source>
</evidence>
<keyword evidence="3" id="KW-1003">Cell membrane</keyword>
<feature type="transmembrane region" description="Helical" evidence="10">
    <location>
        <begin position="105"/>
        <end position="123"/>
    </location>
</feature>
<keyword evidence="9" id="KW-0489">Methyltransferase</keyword>
<dbReference type="GO" id="GO:0032259">
    <property type="term" value="P:methylation"/>
    <property type="evidence" value="ECO:0007669"/>
    <property type="project" value="UniProtKB-KW"/>
</dbReference>
<dbReference type="EMBL" id="CATKSH010000004">
    <property type="protein sequence ID" value="CAI9120075.1"/>
    <property type="molecule type" value="Genomic_DNA"/>
</dbReference>
<keyword evidence="5 9" id="KW-0812">Transmembrane</keyword>
<evidence type="ECO:0000259" key="11">
    <source>
        <dbReference type="Pfam" id="PF01478"/>
    </source>
</evidence>
<evidence type="ECO:0000256" key="7">
    <source>
        <dbReference type="ARBA" id="ARBA00023136"/>
    </source>
</evidence>
<keyword evidence="9" id="KW-0511">Multifunctional enzyme</keyword>
<dbReference type="PRINTS" id="PR00864">
    <property type="entry name" value="PREPILNPTASE"/>
</dbReference>
<reference evidence="13" key="1">
    <citation type="submission" date="2023-03" db="EMBL/GenBank/DDBJ databases">
        <authorList>
            <person name="Cleenwerck I."/>
        </authorList>
    </citation>
    <scope>NUCLEOTIDE SEQUENCE</scope>
    <source>
        <strain evidence="13">LMG 32879</strain>
    </source>
</reference>
<dbReference type="PANTHER" id="PTHR30487">
    <property type="entry name" value="TYPE 4 PREPILIN-LIKE PROTEINS LEADER PEPTIDE-PROCESSING ENZYME"/>
    <property type="match status" value="1"/>
</dbReference>
<feature type="transmembrane region" description="Helical" evidence="10">
    <location>
        <begin position="229"/>
        <end position="250"/>
    </location>
</feature>
<feature type="transmembrane region" description="Helical" evidence="10">
    <location>
        <begin position="154"/>
        <end position="173"/>
    </location>
</feature>
<dbReference type="GO" id="GO:0004190">
    <property type="term" value="F:aspartic-type endopeptidase activity"/>
    <property type="evidence" value="ECO:0007669"/>
    <property type="project" value="UniProtKB-EC"/>
</dbReference>
<comment type="function">
    <text evidence="9">Plays an essential role in type IV pili and type II pseudopili formation by proteolytically removing the leader sequence from substrate proteins and subsequently monomethylating the alpha-amino group of the newly exposed N-terminal phenylalanine.</text>
</comment>
<sequence>MLPAALSATFLPIGLLAASPFIGSFLGTIIQRLPEGRNWTTARSCCEHCKTTLGSRDLVPVVSFAVQRGRCRYCHCAIDPFHLAVEIAAALVALAAWLVHGDDPPAMALACLLGWWLLALGWIDLRTMRLPDALTLPLIGAGILHGGLNGHALAALIGASLTWATIELIRVAFLKFRNRAALGGGDVKLLAAIGAWNAPDMIGRIVLLACVGGFLCYGVMVLRGKTGALWSRAIPFGPFLAAAFFLCWLIS</sequence>
<evidence type="ECO:0000256" key="9">
    <source>
        <dbReference type="RuleBase" id="RU003794"/>
    </source>
</evidence>
<feature type="transmembrane region" description="Helical" evidence="10">
    <location>
        <begin position="6"/>
        <end position="30"/>
    </location>
</feature>
<dbReference type="InterPro" id="IPR014032">
    <property type="entry name" value="Peptidase_A24A_bac"/>
</dbReference>
<dbReference type="EC" id="2.1.1.-" evidence="9"/>
<dbReference type="Pfam" id="PF01478">
    <property type="entry name" value="Peptidase_A24"/>
    <property type="match status" value="1"/>
</dbReference>
<dbReference type="InterPro" id="IPR010627">
    <property type="entry name" value="Prepilin_pept_A24_N"/>
</dbReference>
<dbReference type="Proteomes" id="UP001176960">
    <property type="component" value="Unassembled WGS sequence"/>
</dbReference>
<dbReference type="GO" id="GO:0008168">
    <property type="term" value="F:methyltransferase activity"/>
    <property type="evidence" value="ECO:0007669"/>
    <property type="project" value="UniProtKB-KW"/>
</dbReference>
<protein>
    <recommendedName>
        <fullName evidence="9">Prepilin leader peptidase/N-methyltransferase</fullName>
        <ecNumber evidence="9">2.1.1.-</ecNumber>
        <ecNumber evidence="9">3.4.23.43</ecNumber>
    </recommendedName>
</protein>
<evidence type="ECO:0000256" key="3">
    <source>
        <dbReference type="ARBA" id="ARBA00022475"/>
    </source>
</evidence>
<evidence type="ECO:0000256" key="4">
    <source>
        <dbReference type="ARBA" id="ARBA00022519"/>
    </source>
</evidence>
<dbReference type="AlphaFoldDB" id="A0AA35UZT7"/>
<dbReference type="RefSeq" id="WP_289841873.1">
    <property type="nucleotide sequence ID" value="NZ_CATKSH010000004.1"/>
</dbReference>
<evidence type="ECO:0000313" key="13">
    <source>
        <dbReference type="EMBL" id="CAI9120075.1"/>
    </source>
</evidence>
<evidence type="ECO:0000256" key="6">
    <source>
        <dbReference type="ARBA" id="ARBA00022989"/>
    </source>
</evidence>
<feature type="domain" description="Prepilin type IV endopeptidase peptidase" evidence="11">
    <location>
        <begin position="111"/>
        <end position="215"/>
    </location>
</feature>
<feature type="transmembrane region" description="Helical" evidence="10">
    <location>
        <begin position="80"/>
        <end position="99"/>
    </location>
</feature>
<name>A0AA35UZT7_9PROT</name>